<keyword evidence="2" id="KW-0812">Transmembrane</keyword>
<name>S8F2S4_FOMSC</name>
<feature type="region of interest" description="Disordered" evidence="1">
    <location>
        <begin position="308"/>
        <end position="347"/>
    </location>
</feature>
<feature type="compositionally biased region" description="Polar residues" evidence="1">
    <location>
        <begin position="164"/>
        <end position="178"/>
    </location>
</feature>
<dbReference type="STRING" id="743788.S8F2S4"/>
<dbReference type="AlphaFoldDB" id="S8F2S4"/>
<dbReference type="Proteomes" id="UP000015241">
    <property type="component" value="Unassembled WGS sequence"/>
</dbReference>
<evidence type="ECO:0000313" key="3">
    <source>
        <dbReference type="EMBL" id="EPS96095.1"/>
    </source>
</evidence>
<protein>
    <submittedName>
        <fullName evidence="3">Uncharacterized protein</fullName>
    </submittedName>
</protein>
<proteinExistence type="predicted"/>
<sequence>MHIKKHAKRVPDEVTSLPSLAGFSGVASASAGVATSSLFLNTAASNSADSQTFQYSLVGGAVTLTSSQPSSSASATSSTETPSASAIAGVSHSSEPSIGTVIGICLGVFAGLAAVIIGYYLYSRRSFKPEGKDRNGQWDKLAEGEDKWEGAAPRSPGERELQEKNSQMFKKSSPSMRTTRTKVLADEHDGFNLPPLEFAKYHPGLAKELALEQPIRPYAAHRGESGISWDDGSTVREDSFLEMRSVRAESGAISPTLGFAKTTPAAEFSVHRWESAEVLTMGDENIEGPKEVQNPFTDVSEQRRSVANPFFNAQDMQRRPTRSRSNSRSNSRVSRARSVSESTSVSRPVSAHKYGHISNPFADIQEVPVYRVAPPDVFSHSHTDSVASGSSANVFGVHAMKSLIAALDLSPEEVEERLRVISMGGSINSSRLSGVSGVSATSAQDDDADAEIATVRAFPMPPPAAHIP</sequence>
<keyword evidence="2" id="KW-0472">Membrane</keyword>
<dbReference type="InParanoid" id="S8F2S4"/>
<keyword evidence="2" id="KW-1133">Transmembrane helix</keyword>
<reference evidence="3 4" key="1">
    <citation type="journal article" date="2012" name="Science">
        <title>The Paleozoic origin of enzymatic lignin decomposition reconstructed from 31 fungal genomes.</title>
        <authorList>
            <person name="Floudas D."/>
            <person name="Binder M."/>
            <person name="Riley R."/>
            <person name="Barry K."/>
            <person name="Blanchette R.A."/>
            <person name="Henrissat B."/>
            <person name="Martinez A.T."/>
            <person name="Otillar R."/>
            <person name="Spatafora J.W."/>
            <person name="Yadav J.S."/>
            <person name="Aerts A."/>
            <person name="Benoit I."/>
            <person name="Boyd A."/>
            <person name="Carlson A."/>
            <person name="Copeland A."/>
            <person name="Coutinho P.M."/>
            <person name="de Vries R.P."/>
            <person name="Ferreira P."/>
            <person name="Findley K."/>
            <person name="Foster B."/>
            <person name="Gaskell J."/>
            <person name="Glotzer D."/>
            <person name="Gorecki P."/>
            <person name="Heitman J."/>
            <person name="Hesse C."/>
            <person name="Hori C."/>
            <person name="Igarashi K."/>
            <person name="Jurgens J.A."/>
            <person name="Kallen N."/>
            <person name="Kersten P."/>
            <person name="Kohler A."/>
            <person name="Kuees U."/>
            <person name="Kumar T.K.A."/>
            <person name="Kuo A."/>
            <person name="LaButti K."/>
            <person name="Larrondo L.F."/>
            <person name="Lindquist E."/>
            <person name="Ling A."/>
            <person name="Lombard V."/>
            <person name="Lucas S."/>
            <person name="Lundell T."/>
            <person name="Martin R."/>
            <person name="McLaughlin D.J."/>
            <person name="Morgenstern I."/>
            <person name="Morin E."/>
            <person name="Murat C."/>
            <person name="Nagy L.G."/>
            <person name="Nolan M."/>
            <person name="Ohm R.A."/>
            <person name="Patyshakuliyeva A."/>
            <person name="Rokas A."/>
            <person name="Ruiz-Duenas F.J."/>
            <person name="Sabat G."/>
            <person name="Salamov A."/>
            <person name="Samejima M."/>
            <person name="Schmutz J."/>
            <person name="Slot J.C."/>
            <person name="St John F."/>
            <person name="Stenlid J."/>
            <person name="Sun H."/>
            <person name="Sun S."/>
            <person name="Syed K."/>
            <person name="Tsang A."/>
            <person name="Wiebenga A."/>
            <person name="Young D."/>
            <person name="Pisabarro A."/>
            <person name="Eastwood D.C."/>
            <person name="Martin F."/>
            <person name="Cullen D."/>
            <person name="Grigoriev I.V."/>
            <person name="Hibbett D.S."/>
        </authorList>
    </citation>
    <scope>NUCLEOTIDE SEQUENCE</scope>
    <source>
        <strain evidence="4">FP-58527</strain>
    </source>
</reference>
<dbReference type="HOGENOM" id="CLU_598597_0_0_1"/>
<gene>
    <name evidence="3" type="ORF">FOMPIDRAFT_1025511</name>
</gene>
<keyword evidence="4" id="KW-1185">Reference proteome</keyword>
<evidence type="ECO:0000256" key="2">
    <source>
        <dbReference type="SAM" id="Phobius"/>
    </source>
</evidence>
<feature type="region of interest" description="Disordered" evidence="1">
    <location>
        <begin position="129"/>
        <end position="179"/>
    </location>
</feature>
<feature type="compositionally biased region" description="Basic and acidic residues" evidence="1">
    <location>
        <begin position="129"/>
        <end position="149"/>
    </location>
</feature>
<evidence type="ECO:0000313" key="4">
    <source>
        <dbReference type="Proteomes" id="UP000015241"/>
    </source>
</evidence>
<organism evidence="3 4">
    <name type="scientific">Fomitopsis schrenkii</name>
    <name type="common">Brown rot fungus</name>
    <dbReference type="NCBI Taxonomy" id="2126942"/>
    <lineage>
        <taxon>Eukaryota</taxon>
        <taxon>Fungi</taxon>
        <taxon>Dikarya</taxon>
        <taxon>Basidiomycota</taxon>
        <taxon>Agaricomycotina</taxon>
        <taxon>Agaricomycetes</taxon>
        <taxon>Polyporales</taxon>
        <taxon>Fomitopsis</taxon>
    </lineage>
</organism>
<accession>S8F2S4</accession>
<feature type="transmembrane region" description="Helical" evidence="2">
    <location>
        <begin position="98"/>
        <end position="122"/>
    </location>
</feature>
<feature type="compositionally biased region" description="Low complexity" evidence="1">
    <location>
        <begin position="323"/>
        <end position="347"/>
    </location>
</feature>
<evidence type="ECO:0000256" key="1">
    <source>
        <dbReference type="SAM" id="MobiDB-lite"/>
    </source>
</evidence>
<dbReference type="EMBL" id="KE504194">
    <property type="protein sequence ID" value="EPS96095.1"/>
    <property type="molecule type" value="Genomic_DNA"/>
</dbReference>
<dbReference type="OrthoDB" id="2670057at2759"/>
<dbReference type="eggNOG" id="ENOG502SQ2S">
    <property type="taxonomic scope" value="Eukaryota"/>
</dbReference>